<feature type="region of interest" description="Disordered" evidence="1">
    <location>
        <begin position="115"/>
        <end position="157"/>
    </location>
</feature>
<feature type="compositionally biased region" description="Polar residues" evidence="1">
    <location>
        <begin position="115"/>
        <end position="137"/>
    </location>
</feature>
<gene>
    <name evidence="2" type="ORF">R3P38DRAFT_3409169</name>
</gene>
<evidence type="ECO:0000256" key="1">
    <source>
        <dbReference type="SAM" id="MobiDB-lite"/>
    </source>
</evidence>
<sequence>MHFNFRLPSRAACIVTDCIQTCLGFVAENPDGTPKYFDFDNPETICFSCGHPYLIHTIQFSDLTEQNKMFARGGTSDGRCASFWSATSSTASSVIVPHRPVVAFTGLARPSTASVQQARQASIQRNLHGSGAGSSALTPTSPPKKKRKSGPPRSYTDIPASSAALNDFAVTSAPTSATICSDFNDPLDLSPRIFWKSAEEIENAQMTLKNAHLVFTVDVSTTGPIFEAIELGFQSHCATNNIDYVAPTSSAAVPSPNTMSYVLLGPRGRSNGRTWIEDPKSLTRFTFTLQALRSAPYSHTPNNLGDGVFVFLALIFGQPLATEIYLHQSTVFLGLPAAAPTTFCRTAALGSGRVRILDPQLQSTSLSNTCRALDPVIWWLGKTIFSGRGTWTITLSSLPVLSTRGPELSSLCLKEVLTEQFASPRPKIDNAHLGNKGLFGLRARIGPGIGRGPRNEVVAEAVKILLADGRFWTERECYLTLRLHPSHTPIPYRFCISKATGLIFLLHFLFIGAPLPASPFLFLTLFDGRAIASKFDVDFLSIFISHTSLGLIKRIVGGPLDAPMYSSQGEYCEEYQYLVNIPGVDPSMISTPRSKEEQQGVAETVVSFTTLGCVDIEHHPDFLGTGDGFNVIVEPFGGQTRRHHILEWFATPCIELIEAAFDRQVKSGVEIFRFLDFVETNPEDDPWGDNIETVELVRRFFFHYLLEPGHPRDSDNVISALVDSDTTLAATDSVLRARLFLAVATGCTLLPVKPTGYKIKCLITHDHSEDYPTVDEDGNDNFGPDVVINFQSCFQTFTLTNNARLRHLLISENPEEGKDTAFGRAFHAQLLVAYNFYTSQ</sequence>
<keyword evidence="3" id="KW-1185">Reference proteome</keyword>
<name>A0AAV9ZSJ8_9AGAR</name>
<comment type="caution">
    <text evidence="2">The sequence shown here is derived from an EMBL/GenBank/DDBJ whole genome shotgun (WGS) entry which is preliminary data.</text>
</comment>
<evidence type="ECO:0000313" key="3">
    <source>
        <dbReference type="Proteomes" id="UP001362999"/>
    </source>
</evidence>
<dbReference type="AlphaFoldDB" id="A0AAV9ZSJ8"/>
<accession>A0AAV9ZSJ8</accession>
<dbReference type="EMBL" id="JAWWNJ010000117">
    <property type="protein sequence ID" value="KAK6991487.1"/>
    <property type="molecule type" value="Genomic_DNA"/>
</dbReference>
<protein>
    <submittedName>
        <fullName evidence="2">Uncharacterized protein</fullName>
    </submittedName>
</protein>
<organism evidence="2 3">
    <name type="scientific">Favolaschia claudopus</name>
    <dbReference type="NCBI Taxonomy" id="2862362"/>
    <lineage>
        <taxon>Eukaryota</taxon>
        <taxon>Fungi</taxon>
        <taxon>Dikarya</taxon>
        <taxon>Basidiomycota</taxon>
        <taxon>Agaricomycotina</taxon>
        <taxon>Agaricomycetes</taxon>
        <taxon>Agaricomycetidae</taxon>
        <taxon>Agaricales</taxon>
        <taxon>Marasmiineae</taxon>
        <taxon>Mycenaceae</taxon>
        <taxon>Favolaschia</taxon>
    </lineage>
</organism>
<proteinExistence type="predicted"/>
<evidence type="ECO:0000313" key="2">
    <source>
        <dbReference type="EMBL" id="KAK6991487.1"/>
    </source>
</evidence>
<dbReference type="Proteomes" id="UP001362999">
    <property type="component" value="Unassembled WGS sequence"/>
</dbReference>
<reference evidence="2 3" key="1">
    <citation type="journal article" date="2024" name="J Genomics">
        <title>Draft genome sequencing and assembly of Favolaschia claudopus CIRM-BRFM 2984 isolated from oak limbs.</title>
        <authorList>
            <person name="Navarro D."/>
            <person name="Drula E."/>
            <person name="Chaduli D."/>
            <person name="Cazenave R."/>
            <person name="Ahrendt S."/>
            <person name="Wang J."/>
            <person name="Lipzen A."/>
            <person name="Daum C."/>
            <person name="Barry K."/>
            <person name="Grigoriev I.V."/>
            <person name="Favel A."/>
            <person name="Rosso M.N."/>
            <person name="Martin F."/>
        </authorList>
    </citation>
    <scope>NUCLEOTIDE SEQUENCE [LARGE SCALE GENOMIC DNA]</scope>
    <source>
        <strain evidence="2 3">CIRM-BRFM 2984</strain>
    </source>
</reference>